<protein>
    <submittedName>
        <fullName evidence="1">YugN-like family</fullName>
    </submittedName>
</protein>
<dbReference type="InterPro" id="IPR036491">
    <property type="entry name" value="YugN-like_sf"/>
</dbReference>
<dbReference type="Gene3D" id="3.30.310.100">
    <property type="entry name" value="YugN-like"/>
    <property type="match status" value="1"/>
</dbReference>
<reference evidence="1 2" key="1">
    <citation type="submission" date="2018-06" db="EMBL/GenBank/DDBJ databases">
        <authorList>
            <consortium name="Pathogen Informatics"/>
            <person name="Doyle S."/>
        </authorList>
    </citation>
    <scope>NUCLEOTIDE SEQUENCE [LARGE SCALE GENOMIC DNA]</scope>
    <source>
        <strain evidence="1 2">NCTC4824</strain>
    </source>
</reference>
<proteinExistence type="predicted"/>
<evidence type="ECO:0000313" key="2">
    <source>
        <dbReference type="Proteomes" id="UP000249134"/>
    </source>
</evidence>
<keyword evidence="2" id="KW-1185">Reference proteome</keyword>
<dbReference type="Proteomes" id="UP000249134">
    <property type="component" value="Chromosome 1"/>
</dbReference>
<name>A0A2X4WEY2_LEDLE</name>
<sequence>MIIILKLQTDIEGKKACFGQMRDHLQGLGYVLGGGWDYDRGNFDSILWREGGETIYLRIPFLVYKGMLDEYNTLVEFQTPYIIKHVVNTGLDRDEGALLSATGLSQFQEPLDTDGYIRDKNKWEEIGQQAVQQVIQNIVHV</sequence>
<dbReference type="EMBL" id="LS483476">
    <property type="protein sequence ID" value="SQI61603.1"/>
    <property type="molecule type" value="Genomic_DNA"/>
</dbReference>
<gene>
    <name evidence="1" type="ORF">NCTC4824_03299</name>
</gene>
<dbReference type="SUPFAM" id="SSF160755">
    <property type="entry name" value="YugN-like"/>
    <property type="match status" value="1"/>
</dbReference>
<organism evidence="1 2">
    <name type="scientific">Lederbergia lenta</name>
    <name type="common">Bacillus lentus</name>
    <dbReference type="NCBI Taxonomy" id="1467"/>
    <lineage>
        <taxon>Bacteria</taxon>
        <taxon>Bacillati</taxon>
        <taxon>Bacillota</taxon>
        <taxon>Bacilli</taxon>
        <taxon>Bacillales</taxon>
        <taxon>Bacillaceae</taxon>
        <taxon>Lederbergia</taxon>
    </lineage>
</organism>
<dbReference type="InterPro" id="IPR014967">
    <property type="entry name" value="Uncharacterised_YugN-like"/>
</dbReference>
<dbReference type="Pfam" id="PF08868">
    <property type="entry name" value="YugN"/>
    <property type="match status" value="1"/>
</dbReference>
<dbReference type="AlphaFoldDB" id="A0A2X4WEY2"/>
<dbReference type="KEGG" id="blen:NCTC4824_03299"/>
<dbReference type="STRING" id="1348624.GCA_001591545_02476"/>
<accession>A0A2X4WEY2</accession>
<evidence type="ECO:0000313" key="1">
    <source>
        <dbReference type="EMBL" id="SQI61603.1"/>
    </source>
</evidence>